<evidence type="ECO:0000259" key="1">
    <source>
        <dbReference type="Pfam" id="PF00733"/>
    </source>
</evidence>
<accession>A0A0U2T5Q9</accession>
<evidence type="ECO:0000313" key="2">
    <source>
        <dbReference type="EMBL" id="ALS03931.1"/>
    </source>
</evidence>
<dbReference type="InterPro" id="IPR001962">
    <property type="entry name" value="Asn_synthase"/>
</dbReference>
<dbReference type="GO" id="GO:0004066">
    <property type="term" value="F:asparagine synthase (glutamine-hydrolyzing) activity"/>
    <property type="evidence" value="ECO:0007669"/>
    <property type="project" value="InterPro"/>
</dbReference>
<dbReference type="InterPro" id="IPR014729">
    <property type="entry name" value="Rossmann-like_a/b/a_fold"/>
</dbReference>
<dbReference type="EMBL" id="KT310072">
    <property type="protein sequence ID" value="ALS03931.1"/>
    <property type="molecule type" value="Genomic_DNA"/>
</dbReference>
<dbReference type="AlphaFoldDB" id="A0A0U2T5Q9"/>
<organism evidence="2">
    <name type="scientific">Streptomyces sviceus</name>
    <dbReference type="NCBI Taxonomy" id="285530"/>
    <lineage>
        <taxon>Bacteria</taxon>
        <taxon>Bacillati</taxon>
        <taxon>Actinomycetota</taxon>
        <taxon>Actinomycetes</taxon>
        <taxon>Kitasatosporales</taxon>
        <taxon>Streptomycetaceae</taxon>
        <taxon>Streptomyces</taxon>
    </lineage>
</organism>
<dbReference type="Pfam" id="PF00733">
    <property type="entry name" value="Asn_synthase"/>
    <property type="match status" value="1"/>
</dbReference>
<gene>
    <name evidence="2" type="primary">svicC</name>
</gene>
<protein>
    <submittedName>
        <fullName evidence="2">Sviceucin biosynthesis protein C</fullName>
    </submittedName>
</protein>
<reference evidence="2" key="1">
    <citation type="submission" date="2015-07" db="EMBL/GenBank/DDBJ databases">
        <title>Characterization and biosynthesis of sviceucin, a bioactive disulfide bond-containing lasso peptide from Streptomyces.</title>
        <authorList>
            <person name="Li Y."/>
        </authorList>
    </citation>
    <scope>NUCLEOTIDE SEQUENCE</scope>
    <source>
        <strain evidence="2">DSM 924</strain>
    </source>
</reference>
<name>A0A0U2T5Q9_STRXS</name>
<dbReference type="SUPFAM" id="SSF52402">
    <property type="entry name" value="Adenine nucleotide alpha hydrolases-like"/>
    <property type="match status" value="1"/>
</dbReference>
<dbReference type="GO" id="GO:0006529">
    <property type="term" value="P:asparagine biosynthetic process"/>
    <property type="evidence" value="ECO:0007669"/>
    <property type="project" value="InterPro"/>
</dbReference>
<proteinExistence type="predicted"/>
<feature type="domain" description="Asparagine synthetase" evidence="1">
    <location>
        <begin position="188"/>
        <end position="573"/>
    </location>
</feature>
<sequence>MDFLILPDREEAARLLPDHLARSDDEMIRHPSGRPWLLGRWEPHELTVVTAGARRLVMLGPTRIDHPTVERVLGRARTLHGLDAVARSLPGNPYLIASMDGQVRAQAADRPDRLVGPTGSTVDEDSLALRLLSPQPPWPLSQRGLWSSVSVPPVGHWTLLGPTGPARTVHWWSPPAPEVPLPEAAGTLRAALHDAVGVRTAGPGTVSADLSGGMDSTTLCFVAAAEGADLLTYHVEPLDRANEDARWARLAAERLTDARHLTVPSQGASSWFDLPVSDGHLGEGPLPWHGGRTHLEGLAHTVAEHGSRTHLTGLGGDELFGIMPSILWSLAHRHPLRSLPVLRRYQLLNRWGLFAMARGLTDRTGFAQAVGGAADTLTCSRPPAGRLALGWSIDPRMPPWATPDTVDTVRRLLRETAETAPVPLDPDRFRHRVLESLVLEGSTVRQLGRYTEPYGVTWEAPFLDDRVVEAALSVRVEDRAVPGRFKPLLTAAMRGLVPDALLDRPDKGEFSAEMFRGLNDNKRRLRELCADLRAADRGLVDAGALREALTRPVPDARHLGPFQNTLACESWLRTLASAPAAHSGGGSR</sequence>
<dbReference type="Gene3D" id="3.40.50.620">
    <property type="entry name" value="HUPs"/>
    <property type="match status" value="2"/>
</dbReference>